<organism evidence="2 4">
    <name type="scientific">Schizosaccharomyces japonicus (strain yFS275 / FY16936)</name>
    <name type="common">Fission yeast</name>
    <dbReference type="NCBI Taxonomy" id="402676"/>
    <lineage>
        <taxon>Eukaryota</taxon>
        <taxon>Fungi</taxon>
        <taxon>Dikarya</taxon>
        <taxon>Ascomycota</taxon>
        <taxon>Taphrinomycotina</taxon>
        <taxon>Schizosaccharomycetes</taxon>
        <taxon>Schizosaccharomycetales</taxon>
        <taxon>Schizosaccharomycetaceae</taxon>
        <taxon>Schizosaccharomyces</taxon>
    </lineage>
</organism>
<dbReference type="Proteomes" id="UP000001744">
    <property type="component" value="Unassembled WGS sequence"/>
</dbReference>
<dbReference type="OrthoDB" id="2017974at2759"/>
<dbReference type="eggNOG" id="KOG4689">
    <property type="taxonomic scope" value="Eukaryota"/>
</dbReference>
<dbReference type="Gene3D" id="3.40.50.1010">
    <property type="entry name" value="5'-nuclease"/>
    <property type="match status" value="1"/>
</dbReference>
<evidence type="ECO:0000259" key="1">
    <source>
        <dbReference type="SMART" id="SM00670"/>
    </source>
</evidence>
<proteinExistence type="predicted"/>
<protein>
    <submittedName>
        <fullName evidence="2">RNA endoribonuclease</fullName>
    </submittedName>
</protein>
<dbReference type="STRING" id="402676.B6K670"/>
<dbReference type="SMART" id="SM00670">
    <property type="entry name" value="PINc"/>
    <property type="match status" value="1"/>
</dbReference>
<dbReference type="PANTHER" id="PTHR16161:SF0">
    <property type="entry name" value="TRANSCRIPTIONAL PROTEIN SWT1"/>
    <property type="match status" value="1"/>
</dbReference>
<dbReference type="GO" id="GO:0004540">
    <property type="term" value="F:RNA nuclease activity"/>
    <property type="evidence" value="ECO:0007669"/>
    <property type="project" value="UniProtKB-ARBA"/>
</dbReference>
<name>B6K670_SCHJY</name>
<dbReference type="InterPro" id="IPR002716">
    <property type="entry name" value="PIN_dom"/>
</dbReference>
<sequence>MEDRMDLDEDEQAIAQVLSIVQVNREHNSFAKSPSHQNVAIHEKGPICNIDCVNILFVLDTNFLLSHMTFCEDLLRYTNAEKELAIVIPWTVLQELDGLKSNEGTCGYLARQAHTFLLEQFQQTHTGIYGQRVDEQCRSGEKGDNSILDCCIYFQNERLKRVILLSDDKNLCVKSAVHAIETFSLTRKTHAYDFLVSVIGENLKQQPKSLSQAPAIMEVDVVAVPSPSIVSSTRASTVDFPMDAQDNSAWSSRYARVDATTVIDERPTESLDIAYDYPLLSKQEILASSHPRTLKLLDQITKVLVEHSGILLVAHLTNVWETEDLAIQTLHSSNSFPPQNINDVAFILERHWGTCFDGYIPFKESSRLKSIALDWEKWMLWAENGTSSGPESNELLLDAILFWVKLWRVLSRQNILQHPLQTHSLVYQAMQTRIASINEPSAYAKFREQQISKWTERALRPGLLS</sequence>
<reference evidence="2 4" key="1">
    <citation type="journal article" date="2011" name="Science">
        <title>Comparative functional genomics of the fission yeasts.</title>
        <authorList>
            <person name="Rhind N."/>
            <person name="Chen Z."/>
            <person name="Yassour M."/>
            <person name="Thompson D.A."/>
            <person name="Haas B.J."/>
            <person name="Habib N."/>
            <person name="Wapinski I."/>
            <person name="Roy S."/>
            <person name="Lin M.F."/>
            <person name="Heiman D.I."/>
            <person name="Young S.K."/>
            <person name="Furuya K."/>
            <person name="Guo Y."/>
            <person name="Pidoux A."/>
            <person name="Chen H.M."/>
            <person name="Robbertse B."/>
            <person name="Goldberg J.M."/>
            <person name="Aoki K."/>
            <person name="Bayne E.H."/>
            <person name="Berlin A.M."/>
            <person name="Desjardins C.A."/>
            <person name="Dobbs E."/>
            <person name="Dukaj L."/>
            <person name="Fan L."/>
            <person name="FitzGerald M.G."/>
            <person name="French C."/>
            <person name="Gujja S."/>
            <person name="Hansen K."/>
            <person name="Keifenheim D."/>
            <person name="Levin J.Z."/>
            <person name="Mosher R.A."/>
            <person name="Mueller C.A."/>
            <person name="Pfiffner J."/>
            <person name="Priest M."/>
            <person name="Russ C."/>
            <person name="Smialowska A."/>
            <person name="Swoboda P."/>
            <person name="Sykes S.M."/>
            <person name="Vaughn M."/>
            <person name="Vengrova S."/>
            <person name="Yoder R."/>
            <person name="Zeng Q."/>
            <person name="Allshire R."/>
            <person name="Baulcombe D."/>
            <person name="Birren B.W."/>
            <person name="Brown W."/>
            <person name="Ekwall K."/>
            <person name="Kellis M."/>
            <person name="Leatherwood J."/>
            <person name="Levin H."/>
            <person name="Margalit H."/>
            <person name="Martienssen R."/>
            <person name="Nieduszynski C.A."/>
            <person name="Spatafora J.W."/>
            <person name="Friedman N."/>
            <person name="Dalgaard J.Z."/>
            <person name="Baumann P."/>
            <person name="Niki H."/>
            <person name="Regev A."/>
            <person name="Nusbaum C."/>
        </authorList>
    </citation>
    <scope>NUCLEOTIDE SEQUENCE [LARGE SCALE GENOMIC DNA]</scope>
    <source>
        <strain evidence="4">yFS275 / FY16936</strain>
    </source>
</reference>
<dbReference type="Pfam" id="PF13638">
    <property type="entry name" value="PIN_4"/>
    <property type="match status" value="1"/>
</dbReference>
<dbReference type="GO" id="GO:0005634">
    <property type="term" value="C:nucleus"/>
    <property type="evidence" value="ECO:0000318"/>
    <property type="project" value="GO_Central"/>
</dbReference>
<dbReference type="SUPFAM" id="SSF88723">
    <property type="entry name" value="PIN domain-like"/>
    <property type="match status" value="1"/>
</dbReference>
<evidence type="ECO:0000313" key="2">
    <source>
        <dbReference type="EMBL" id="EEB09024.2"/>
    </source>
</evidence>
<evidence type="ECO:0000313" key="3">
    <source>
        <dbReference type="JaponicusDB" id="SJAG_04198"/>
    </source>
</evidence>
<dbReference type="CDD" id="cd18727">
    <property type="entry name" value="PIN_Swt1-like"/>
    <property type="match status" value="1"/>
</dbReference>
<dbReference type="VEuPathDB" id="FungiDB:SJAG_04198"/>
<dbReference type="GeneID" id="7050593"/>
<dbReference type="PANTHER" id="PTHR16161">
    <property type="entry name" value="TRANSCRIPTIONAL PROTEIN SWT1"/>
    <property type="match status" value="1"/>
</dbReference>
<dbReference type="HOGENOM" id="CLU_046583_0_0_1"/>
<feature type="domain" description="PIN" evidence="1">
    <location>
        <begin position="55"/>
        <end position="173"/>
    </location>
</feature>
<evidence type="ECO:0000313" key="4">
    <source>
        <dbReference type="Proteomes" id="UP000001744"/>
    </source>
</evidence>
<dbReference type="RefSeq" id="XP_002175317.2">
    <property type="nucleotide sequence ID" value="XM_002175281.2"/>
</dbReference>
<dbReference type="EMBL" id="KE651167">
    <property type="protein sequence ID" value="EEB09024.2"/>
    <property type="molecule type" value="Genomic_DNA"/>
</dbReference>
<keyword evidence="4" id="KW-1185">Reference proteome</keyword>
<gene>
    <name evidence="3" type="primary">swt1</name>
    <name evidence="2" type="ORF">SJAG_04198</name>
</gene>
<accession>B6K670</accession>
<dbReference type="OMA" id="YIHWYTC"/>
<dbReference type="JaponicusDB" id="SJAG_04198">
    <property type="gene designation" value="swt1"/>
</dbReference>
<dbReference type="InterPro" id="IPR052626">
    <property type="entry name" value="SWT1_Regulator"/>
</dbReference>
<dbReference type="InterPro" id="IPR029060">
    <property type="entry name" value="PIN-like_dom_sf"/>
</dbReference>
<dbReference type="AlphaFoldDB" id="B6K670"/>